<sequence length="119" mass="12386">MIHNPRRQAYAAALLFTALGLAGCSTDGPIGGFAKATGFATETPGAADFVEASRSANEEYRPIGRTPPARDLAPLKDDELDALKANLEKRRANNDQAAAAARALGSTPMAQPPVVAPLE</sequence>
<feature type="signal peptide" evidence="2">
    <location>
        <begin position="1"/>
        <end position="22"/>
    </location>
</feature>
<keyword evidence="2" id="KW-0732">Signal</keyword>
<evidence type="ECO:0008006" key="5">
    <source>
        <dbReference type="Google" id="ProtNLM"/>
    </source>
</evidence>
<dbReference type="EMBL" id="JACICC010000004">
    <property type="protein sequence ID" value="MBB3809879.1"/>
    <property type="molecule type" value="Genomic_DNA"/>
</dbReference>
<reference evidence="3 4" key="1">
    <citation type="submission" date="2020-08" db="EMBL/GenBank/DDBJ databases">
        <title>Genomic Encyclopedia of Type Strains, Phase IV (KMG-IV): sequencing the most valuable type-strain genomes for metagenomic binning, comparative biology and taxonomic classification.</title>
        <authorList>
            <person name="Goeker M."/>
        </authorList>
    </citation>
    <scope>NUCLEOTIDE SEQUENCE [LARGE SCALE GENOMIC DNA]</scope>
    <source>
        <strain evidence="3 4">DSM 28760</strain>
    </source>
</reference>
<proteinExistence type="predicted"/>
<protein>
    <recommendedName>
        <fullName evidence="5">DUF3035 domain-containing protein</fullName>
    </recommendedName>
</protein>
<accession>A0A7W5Z4K3</accession>
<gene>
    <name evidence="3" type="ORF">FHS81_001967</name>
</gene>
<dbReference type="Proteomes" id="UP000537592">
    <property type="component" value="Unassembled WGS sequence"/>
</dbReference>
<evidence type="ECO:0000256" key="1">
    <source>
        <dbReference type="SAM" id="MobiDB-lite"/>
    </source>
</evidence>
<name>A0A7W5Z4K3_9HYPH</name>
<dbReference type="PROSITE" id="PS51257">
    <property type="entry name" value="PROKAR_LIPOPROTEIN"/>
    <property type="match status" value="1"/>
</dbReference>
<feature type="region of interest" description="Disordered" evidence="1">
    <location>
        <begin position="89"/>
        <end position="119"/>
    </location>
</feature>
<evidence type="ECO:0000313" key="3">
    <source>
        <dbReference type="EMBL" id="MBB3809879.1"/>
    </source>
</evidence>
<evidence type="ECO:0000256" key="2">
    <source>
        <dbReference type="SAM" id="SignalP"/>
    </source>
</evidence>
<comment type="caution">
    <text evidence="3">The sequence shown here is derived from an EMBL/GenBank/DDBJ whole genome shotgun (WGS) entry which is preliminary data.</text>
</comment>
<feature type="chain" id="PRO_5031279696" description="DUF3035 domain-containing protein" evidence="2">
    <location>
        <begin position="23"/>
        <end position="119"/>
    </location>
</feature>
<dbReference type="RefSeq" id="WP_183752418.1">
    <property type="nucleotide sequence ID" value="NZ_JACICC010000004.1"/>
</dbReference>
<dbReference type="AlphaFoldDB" id="A0A7W5Z4K3"/>
<organism evidence="3 4">
    <name type="scientific">Pseudochelatococcus contaminans</name>
    <dbReference type="NCBI Taxonomy" id="1538103"/>
    <lineage>
        <taxon>Bacteria</taxon>
        <taxon>Pseudomonadati</taxon>
        <taxon>Pseudomonadota</taxon>
        <taxon>Alphaproteobacteria</taxon>
        <taxon>Hyphomicrobiales</taxon>
        <taxon>Chelatococcaceae</taxon>
        <taxon>Pseudochelatococcus</taxon>
    </lineage>
</organism>
<evidence type="ECO:0000313" key="4">
    <source>
        <dbReference type="Proteomes" id="UP000537592"/>
    </source>
</evidence>
<feature type="region of interest" description="Disordered" evidence="1">
    <location>
        <begin position="53"/>
        <end position="74"/>
    </location>
</feature>
<feature type="compositionally biased region" description="Pro residues" evidence="1">
    <location>
        <begin position="110"/>
        <end position="119"/>
    </location>
</feature>
<feature type="compositionally biased region" description="Low complexity" evidence="1">
    <location>
        <begin position="94"/>
        <end position="103"/>
    </location>
</feature>
<keyword evidence="4" id="KW-1185">Reference proteome</keyword>